<dbReference type="Proteomes" id="UP000765509">
    <property type="component" value="Unassembled WGS sequence"/>
</dbReference>
<evidence type="ECO:0000313" key="1">
    <source>
        <dbReference type="EMBL" id="MBW0473360.1"/>
    </source>
</evidence>
<accession>A0A9Q3BYB5</accession>
<comment type="caution">
    <text evidence="1">The sequence shown here is derived from an EMBL/GenBank/DDBJ whole genome shotgun (WGS) entry which is preliminary data.</text>
</comment>
<keyword evidence="2" id="KW-1185">Reference proteome</keyword>
<organism evidence="1 2">
    <name type="scientific">Austropuccinia psidii MF-1</name>
    <dbReference type="NCBI Taxonomy" id="1389203"/>
    <lineage>
        <taxon>Eukaryota</taxon>
        <taxon>Fungi</taxon>
        <taxon>Dikarya</taxon>
        <taxon>Basidiomycota</taxon>
        <taxon>Pucciniomycotina</taxon>
        <taxon>Pucciniomycetes</taxon>
        <taxon>Pucciniales</taxon>
        <taxon>Sphaerophragmiaceae</taxon>
        <taxon>Austropuccinia</taxon>
    </lineage>
</organism>
<dbReference type="AlphaFoldDB" id="A0A9Q3BYB5"/>
<proteinExistence type="predicted"/>
<dbReference type="EMBL" id="AVOT02003388">
    <property type="protein sequence ID" value="MBW0473360.1"/>
    <property type="molecule type" value="Genomic_DNA"/>
</dbReference>
<gene>
    <name evidence="1" type="ORF">O181_013075</name>
</gene>
<sequence>MKSASVPCEIEQLFKSQPPVPSNHQKHNKPYRHEQENYDCLVEYSQNFHSTKEIVEWISLDTTIQSASHPTSRIVSPWYCPVSNINIGNNIFSTESKNVSTSVICFLRGNSQHFGVINRIFKVSEPSSILNNNFLILKTLKVDVNFLPDWPHLNIYKAVGFDDRELIISEEEIEGNCGLYDNKAMSCGLLVLIRPLFHDI</sequence>
<protein>
    <submittedName>
        <fullName evidence="1">Uncharacterized protein</fullName>
    </submittedName>
</protein>
<reference evidence="1" key="1">
    <citation type="submission" date="2021-03" db="EMBL/GenBank/DDBJ databases">
        <title>Draft genome sequence of rust myrtle Austropuccinia psidii MF-1, a brazilian biotype.</title>
        <authorList>
            <person name="Quecine M.C."/>
            <person name="Pachon D.M.R."/>
            <person name="Bonatelli M.L."/>
            <person name="Correr F.H."/>
            <person name="Franceschini L.M."/>
            <person name="Leite T.F."/>
            <person name="Margarido G.R.A."/>
            <person name="Almeida C.A."/>
            <person name="Ferrarezi J.A."/>
            <person name="Labate C.A."/>
        </authorList>
    </citation>
    <scope>NUCLEOTIDE SEQUENCE</scope>
    <source>
        <strain evidence="1">MF-1</strain>
    </source>
</reference>
<name>A0A9Q3BYB5_9BASI</name>
<evidence type="ECO:0000313" key="2">
    <source>
        <dbReference type="Proteomes" id="UP000765509"/>
    </source>
</evidence>